<sequence>MLKNLLGSLTGGSSKEAEASPAEVVSSPDTEMTLAAHEQPVSLPPTLGFVSHQPIMDRQQHVVAYEFAVRKAQQAAMTGKKQCEFDRLMLSTLQNMDVFRLLAYRRAFVNISIASLDEPLLDELPAKSVILVLDPISDEPLTEALLPRLDALKQKGLRFAVEPARYDSQALAERLQPELFSRMDFMVLDFAAPSTRVLAPILDQLPKRYPQARWLARNVGTAEELDVCLHAPGSHRFALFHGSFVTLVRGMETGKSDASQVRVLELMRLLRANADTREIEAQFKLDSVLLFKLLRFINSPVNGLSRKVQSIEETLMLLGRDTLFKWLSMLLFTARKDDGRSVALLEKSLIRARFMEKLGAYRGNKLEAEHLFLTGMFSLLDALLNIPFPDTLNAIELPAPVREAIVNHKGLFAPQLLLAMACEQGDTARVHTIAKMLEFDDGLINRYHTDAVLWAQEVLHQSEVHSNVEAV</sequence>
<dbReference type="EMBL" id="FXAG01000006">
    <property type="protein sequence ID" value="SMF14149.1"/>
    <property type="molecule type" value="Genomic_DNA"/>
</dbReference>
<keyword evidence="4" id="KW-1185">Reference proteome</keyword>
<dbReference type="InterPro" id="IPR052340">
    <property type="entry name" value="RNase_Y/CdgJ"/>
</dbReference>
<feature type="domain" description="HDOD" evidence="2">
    <location>
        <begin position="256"/>
        <end position="443"/>
    </location>
</feature>
<protein>
    <submittedName>
        <fullName evidence="3">EAL and modified HD-GYP domain-containing signal transduction protein</fullName>
    </submittedName>
</protein>
<gene>
    <name evidence="3" type="ORF">SAMN02745746_01548</name>
</gene>
<evidence type="ECO:0000256" key="1">
    <source>
        <dbReference type="SAM" id="MobiDB-lite"/>
    </source>
</evidence>
<dbReference type="Pfam" id="PF08668">
    <property type="entry name" value="HDOD"/>
    <property type="match status" value="1"/>
</dbReference>
<dbReference type="STRING" id="1123014.SAMN02745746_01548"/>
<dbReference type="PANTHER" id="PTHR33525">
    <property type="match status" value="1"/>
</dbReference>
<evidence type="ECO:0000313" key="3">
    <source>
        <dbReference type="EMBL" id="SMF14149.1"/>
    </source>
</evidence>
<feature type="region of interest" description="Disordered" evidence="1">
    <location>
        <begin position="1"/>
        <end position="28"/>
    </location>
</feature>
<dbReference type="Gene3D" id="1.10.3210.10">
    <property type="entry name" value="Hypothetical protein af1432"/>
    <property type="match status" value="1"/>
</dbReference>
<dbReference type="RefSeq" id="WP_085275852.1">
    <property type="nucleotide sequence ID" value="NZ_FXAG01000006.1"/>
</dbReference>
<organism evidence="3 4">
    <name type="scientific">Pseudogulbenkiania subflava DSM 22618</name>
    <dbReference type="NCBI Taxonomy" id="1123014"/>
    <lineage>
        <taxon>Bacteria</taxon>
        <taxon>Pseudomonadati</taxon>
        <taxon>Pseudomonadota</taxon>
        <taxon>Betaproteobacteria</taxon>
        <taxon>Neisseriales</taxon>
        <taxon>Chromobacteriaceae</taxon>
        <taxon>Pseudogulbenkiania</taxon>
    </lineage>
</organism>
<reference evidence="4" key="1">
    <citation type="submission" date="2017-04" db="EMBL/GenBank/DDBJ databases">
        <authorList>
            <person name="Varghese N."/>
            <person name="Submissions S."/>
        </authorList>
    </citation>
    <scope>NUCLEOTIDE SEQUENCE [LARGE SCALE GENOMIC DNA]</scope>
    <source>
        <strain evidence="4">DSM 22618</strain>
    </source>
</reference>
<evidence type="ECO:0000259" key="2">
    <source>
        <dbReference type="PROSITE" id="PS51833"/>
    </source>
</evidence>
<proteinExistence type="predicted"/>
<dbReference type="Proteomes" id="UP000192920">
    <property type="component" value="Unassembled WGS sequence"/>
</dbReference>
<dbReference type="PANTHER" id="PTHR33525:SF4">
    <property type="entry name" value="CYCLIC DI-GMP PHOSPHODIESTERASE CDGJ"/>
    <property type="match status" value="1"/>
</dbReference>
<dbReference type="PROSITE" id="PS51833">
    <property type="entry name" value="HDOD"/>
    <property type="match status" value="1"/>
</dbReference>
<name>A0A1Y6BPP7_9NEIS</name>
<dbReference type="InterPro" id="IPR013976">
    <property type="entry name" value="HDOD"/>
</dbReference>
<evidence type="ECO:0000313" key="4">
    <source>
        <dbReference type="Proteomes" id="UP000192920"/>
    </source>
</evidence>
<accession>A0A1Y6BPP7</accession>
<dbReference type="AlphaFoldDB" id="A0A1Y6BPP7"/>
<dbReference type="SUPFAM" id="SSF109604">
    <property type="entry name" value="HD-domain/PDEase-like"/>
    <property type="match status" value="1"/>
</dbReference>